<name>A0A9W4GNZ1_9ACTN</name>
<comment type="caution">
    <text evidence="1">The sequence shown here is derived from an EMBL/GenBank/DDBJ whole genome shotgun (WGS) entry which is preliminary data.</text>
</comment>
<reference evidence="1" key="1">
    <citation type="submission" date="2021-05" db="EMBL/GenBank/DDBJ databases">
        <authorList>
            <person name="Arsene-Ploetze F."/>
        </authorList>
    </citation>
    <scope>NUCLEOTIDE SEQUENCE</scope>
    <source>
        <strain evidence="1">DSM 42138</strain>
    </source>
</reference>
<gene>
    <name evidence="1" type="ORF">SCOCK_140088</name>
</gene>
<proteinExistence type="predicted"/>
<dbReference type="Proteomes" id="UP001152519">
    <property type="component" value="Unassembled WGS sequence"/>
</dbReference>
<organism evidence="1 2">
    <name type="scientific">Actinacidiphila cocklensis</name>
    <dbReference type="NCBI Taxonomy" id="887465"/>
    <lineage>
        <taxon>Bacteria</taxon>
        <taxon>Bacillati</taxon>
        <taxon>Actinomycetota</taxon>
        <taxon>Actinomycetes</taxon>
        <taxon>Kitasatosporales</taxon>
        <taxon>Streptomycetaceae</taxon>
        <taxon>Actinacidiphila</taxon>
    </lineage>
</organism>
<accession>A0A9W4GNZ1</accession>
<evidence type="ECO:0000313" key="1">
    <source>
        <dbReference type="EMBL" id="CAG6391890.1"/>
    </source>
</evidence>
<evidence type="ECO:0000313" key="2">
    <source>
        <dbReference type="Proteomes" id="UP001152519"/>
    </source>
</evidence>
<dbReference type="EMBL" id="CAJSLV010000042">
    <property type="protein sequence ID" value="CAG6391890.1"/>
    <property type="molecule type" value="Genomic_DNA"/>
</dbReference>
<dbReference type="RefSeq" id="WP_251485834.1">
    <property type="nucleotide sequence ID" value="NZ_CAJSLV010000042.1"/>
</dbReference>
<keyword evidence="2" id="KW-1185">Reference proteome</keyword>
<sequence length="51" mass="5438">MPAFTALAGIPIANATGALLDLSLDGRLADLRKRVPAAIRTLTDSRRCRFA</sequence>
<protein>
    <submittedName>
        <fullName evidence="1">Uncharacterized protein</fullName>
    </submittedName>
</protein>
<dbReference type="AlphaFoldDB" id="A0A9W4GNZ1"/>